<dbReference type="HOGENOM" id="CLU_011226_5_1_1"/>
<dbReference type="InterPro" id="IPR004045">
    <property type="entry name" value="Glutathione_S-Trfase_N"/>
</dbReference>
<proteinExistence type="inferred from homology"/>
<reference evidence="8" key="1">
    <citation type="submission" date="2012-09" db="EMBL/GenBank/DDBJ databases">
        <title>Genome sequencing and comparative transcriptomics of race 1 and race 4 of banana pathogen: Fusarium oxysporum f. sp. cubense.</title>
        <authorList>
            <person name="Fang X."/>
            <person name="Huang J."/>
        </authorList>
    </citation>
    <scope>NUCLEOTIDE SEQUENCE [LARGE SCALE GENOMIC DNA]</scope>
    <source>
        <strain evidence="8">race 4</strain>
    </source>
</reference>
<keyword evidence="8" id="KW-1185">Reference proteome</keyword>
<dbReference type="InterPro" id="IPR036249">
    <property type="entry name" value="Thioredoxin-like_sf"/>
</dbReference>
<evidence type="ECO:0000256" key="4">
    <source>
        <dbReference type="ARBA" id="ARBA00047960"/>
    </source>
</evidence>
<sequence>MRLSETRNLGWRKYRAKQRQEMSLAENKTPYLLPSHFTLTQPDCFQMDRKFVLYGDYVSPYTITAAHVLLEKGLTWEYRHIEIFKFVTRTPEHRKLHPFGKVPILDVLDGRGETHLRICESRAIARYIAAAYCNQGNSLMPDISDVEAVALFEEAASMEVCYFSPVAWKYCGDIIVKPVLGFPRVDKKTLEDIWNELNGAMKTLDGILSGREYLAGESFTLVDIWTMPWVSQLIDLKEADVLFSELPHLRDWWERVSLRPAWKEACALMDKAMEGMRPNSAK</sequence>
<dbReference type="GO" id="GO:0006749">
    <property type="term" value="P:glutathione metabolic process"/>
    <property type="evidence" value="ECO:0007669"/>
    <property type="project" value="TreeGrafter"/>
</dbReference>
<dbReference type="SFLD" id="SFLDS00019">
    <property type="entry name" value="Glutathione_Transferase_(cytos"/>
    <property type="match status" value="1"/>
</dbReference>
<dbReference type="Gene3D" id="3.40.30.10">
    <property type="entry name" value="Glutaredoxin"/>
    <property type="match status" value="1"/>
</dbReference>
<dbReference type="EMBL" id="KB726178">
    <property type="protein sequence ID" value="EMT74681.1"/>
    <property type="molecule type" value="Genomic_DNA"/>
</dbReference>
<evidence type="ECO:0000259" key="6">
    <source>
        <dbReference type="PROSITE" id="PS50405"/>
    </source>
</evidence>
<keyword evidence="3 7" id="KW-0808">Transferase</keyword>
<dbReference type="PROSITE" id="PS50404">
    <property type="entry name" value="GST_NTER"/>
    <property type="match status" value="1"/>
</dbReference>
<feature type="domain" description="GST C-terminal" evidence="6">
    <location>
        <begin position="145"/>
        <end position="279"/>
    </location>
</feature>
<dbReference type="GO" id="GO:0005737">
    <property type="term" value="C:cytoplasm"/>
    <property type="evidence" value="ECO:0007669"/>
    <property type="project" value="TreeGrafter"/>
</dbReference>
<evidence type="ECO:0000256" key="2">
    <source>
        <dbReference type="ARBA" id="ARBA00012452"/>
    </source>
</evidence>
<evidence type="ECO:0000313" key="8">
    <source>
        <dbReference type="Proteomes" id="UP000016929"/>
    </source>
</evidence>
<dbReference type="InterPro" id="IPR036282">
    <property type="entry name" value="Glutathione-S-Trfase_C_sf"/>
</dbReference>
<dbReference type="Gene3D" id="1.20.1050.10">
    <property type="match status" value="1"/>
</dbReference>
<evidence type="ECO:0000259" key="5">
    <source>
        <dbReference type="PROSITE" id="PS50404"/>
    </source>
</evidence>
<dbReference type="EC" id="2.5.1.18" evidence="2"/>
<dbReference type="Pfam" id="PF00043">
    <property type="entry name" value="GST_C"/>
    <property type="match status" value="1"/>
</dbReference>
<dbReference type="PROSITE" id="PS50405">
    <property type="entry name" value="GST_CTER"/>
    <property type="match status" value="1"/>
</dbReference>
<evidence type="ECO:0000313" key="7">
    <source>
        <dbReference type="EMBL" id="EMT74681.1"/>
    </source>
</evidence>
<dbReference type="InterPro" id="IPR004046">
    <property type="entry name" value="GST_C"/>
</dbReference>
<comment type="catalytic activity">
    <reaction evidence="4">
        <text>RX + glutathione = an S-substituted glutathione + a halide anion + H(+)</text>
        <dbReference type="Rhea" id="RHEA:16437"/>
        <dbReference type="ChEBI" id="CHEBI:15378"/>
        <dbReference type="ChEBI" id="CHEBI:16042"/>
        <dbReference type="ChEBI" id="CHEBI:17792"/>
        <dbReference type="ChEBI" id="CHEBI:57925"/>
        <dbReference type="ChEBI" id="CHEBI:90779"/>
        <dbReference type="EC" id="2.5.1.18"/>
    </reaction>
</comment>
<dbReference type="AlphaFoldDB" id="N1S9R9"/>
<dbReference type="SUPFAM" id="SSF47616">
    <property type="entry name" value="GST C-terminal domain-like"/>
    <property type="match status" value="1"/>
</dbReference>
<reference evidence="8" key="2">
    <citation type="journal article" date="2014" name="PLoS ONE">
        <title>Genome and Transcriptome Analysis of the Fungal Pathogen Fusarium oxysporum f. sp. cubense Causing Banana Vascular Wilt Disease.</title>
        <authorList>
            <person name="Guo L."/>
            <person name="Han L."/>
            <person name="Yang L."/>
            <person name="Zeng H."/>
            <person name="Fan D."/>
            <person name="Zhu Y."/>
            <person name="Feng Y."/>
            <person name="Wang G."/>
            <person name="Peng C."/>
            <person name="Jiang X."/>
            <person name="Zhou D."/>
            <person name="Ni P."/>
            <person name="Liang C."/>
            <person name="Liu L."/>
            <person name="Wang J."/>
            <person name="Mao C."/>
            <person name="Fang X."/>
            <person name="Peng M."/>
            <person name="Huang J."/>
        </authorList>
    </citation>
    <scope>NUCLEOTIDE SEQUENCE [LARGE SCALE GENOMIC DNA]</scope>
    <source>
        <strain evidence="8">race 4</strain>
    </source>
</reference>
<protein>
    <recommendedName>
        <fullName evidence="2">glutathione transferase</fullName>
        <ecNumber evidence="2">2.5.1.18</ecNumber>
    </recommendedName>
</protein>
<dbReference type="OrthoDB" id="249703at2759"/>
<dbReference type="PANTHER" id="PTHR43900">
    <property type="entry name" value="GLUTATHIONE S-TRANSFERASE RHO"/>
    <property type="match status" value="1"/>
</dbReference>
<dbReference type="Proteomes" id="UP000016929">
    <property type="component" value="Unassembled WGS sequence"/>
</dbReference>
<feature type="domain" description="GST N-terminal" evidence="5">
    <location>
        <begin position="49"/>
        <end position="136"/>
    </location>
</feature>
<evidence type="ECO:0000256" key="3">
    <source>
        <dbReference type="ARBA" id="ARBA00022679"/>
    </source>
</evidence>
<dbReference type="InterPro" id="IPR040079">
    <property type="entry name" value="Glutathione_S-Trfase"/>
</dbReference>
<dbReference type="PANTHER" id="PTHR43900:SF3">
    <property type="entry name" value="GLUTATHIONE S-TRANSFERASE RHO"/>
    <property type="match status" value="1"/>
</dbReference>
<dbReference type="SFLD" id="SFLDG00358">
    <property type="entry name" value="Main_(cytGST)"/>
    <property type="match status" value="1"/>
</dbReference>
<name>N1S9R9_FUSC4</name>
<evidence type="ECO:0000256" key="1">
    <source>
        <dbReference type="ARBA" id="ARBA00007409"/>
    </source>
</evidence>
<dbReference type="InterPro" id="IPR010987">
    <property type="entry name" value="Glutathione-S-Trfase_C-like"/>
</dbReference>
<gene>
    <name evidence="7" type="ORF">FOC4_g10000646</name>
</gene>
<dbReference type="SUPFAM" id="SSF52833">
    <property type="entry name" value="Thioredoxin-like"/>
    <property type="match status" value="1"/>
</dbReference>
<organism evidence="7 8">
    <name type="scientific">Fusarium oxysporum f. sp. cubense (strain race 4)</name>
    <name type="common">Panama disease fungus</name>
    <dbReference type="NCBI Taxonomy" id="2502994"/>
    <lineage>
        <taxon>Eukaryota</taxon>
        <taxon>Fungi</taxon>
        <taxon>Dikarya</taxon>
        <taxon>Ascomycota</taxon>
        <taxon>Pezizomycotina</taxon>
        <taxon>Sordariomycetes</taxon>
        <taxon>Hypocreomycetidae</taxon>
        <taxon>Hypocreales</taxon>
        <taxon>Nectriaceae</taxon>
        <taxon>Fusarium</taxon>
        <taxon>Fusarium oxysporum species complex</taxon>
    </lineage>
</organism>
<comment type="similarity">
    <text evidence="1">Belongs to the GST superfamily.</text>
</comment>
<dbReference type="GO" id="GO:0004364">
    <property type="term" value="F:glutathione transferase activity"/>
    <property type="evidence" value="ECO:0007669"/>
    <property type="project" value="UniProtKB-EC"/>
</dbReference>
<dbReference type="Pfam" id="PF13417">
    <property type="entry name" value="GST_N_3"/>
    <property type="match status" value="1"/>
</dbReference>
<accession>N1S9R9</accession>
<dbReference type="GO" id="GO:0043295">
    <property type="term" value="F:glutathione binding"/>
    <property type="evidence" value="ECO:0007669"/>
    <property type="project" value="TreeGrafter"/>
</dbReference>
<dbReference type="STRING" id="1229665.N1S9R9"/>